<accession>A0A1G8UKL8</accession>
<evidence type="ECO:0000313" key="3">
    <source>
        <dbReference type="Proteomes" id="UP000182130"/>
    </source>
</evidence>
<protein>
    <submittedName>
        <fullName evidence="2">Glycosyl transferase family 2</fullName>
    </submittedName>
</protein>
<dbReference type="Gene3D" id="3.90.550.10">
    <property type="entry name" value="Spore Coat Polysaccharide Biosynthesis Protein SpsA, Chain A"/>
    <property type="match status" value="1"/>
</dbReference>
<dbReference type="Proteomes" id="UP000182130">
    <property type="component" value="Unassembled WGS sequence"/>
</dbReference>
<organism evidence="2 3">
    <name type="scientific">Arthrobacter cupressi</name>
    <dbReference type="NCBI Taxonomy" id="1045773"/>
    <lineage>
        <taxon>Bacteria</taxon>
        <taxon>Bacillati</taxon>
        <taxon>Actinomycetota</taxon>
        <taxon>Actinomycetes</taxon>
        <taxon>Micrococcales</taxon>
        <taxon>Micrococcaceae</taxon>
        <taxon>Arthrobacter</taxon>
    </lineage>
</organism>
<dbReference type="SUPFAM" id="SSF53448">
    <property type="entry name" value="Nucleotide-diphospho-sugar transferases"/>
    <property type="match status" value="1"/>
</dbReference>
<dbReference type="EMBL" id="FNEI01000012">
    <property type="protein sequence ID" value="SDJ54174.1"/>
    <property type="molecule type" value="Genomic_DNA"/>
</dbReference>
<dbReference type="Gene3D" id="3.40.50.2000">
    <property type="entry name" value="Glycogen Phosphorylase B"/>
    <property type="match status" value="1"/>
</dbReference>
<feature type="domain" description="Spore protein YkvP/CgeB glycosyl transferase-like" evidence="1">
    <location>
        <begin position="258"/>
        <end position="388"/>
    </location>
</feature>
<dbReference type="AlphaFoldDB" id="A0A1G8UKL8"/>
<evidence type="ECO:0000259" key="1">
    <source>
        <dbReference type="Pfam" id="PF13524"/>
    </source>
</evidence>
<sequence>MREGLSLADIRTAVWHLRRGGPRQFQEWRRRNSAVRLMPKVKKNRRRQPDGRSLPLYSGRPRRPELRVAQILDAFSEAAFAPEWQGVPLLPGTWKEELDAKRPDLLFVESAWAGNDGQWRHKLLGSKGPSEDVQRLVEYCREADIPTVFWNKEDPPHFEDFLPLARLFDTVYTSDSRMLPRYREALGHDNVHVLPFAAQSKIHNPVRPRRGWRQYGPAFAGMYFAHKYPERQAQMDFLLRGAAKAGERFGKPLSIYSRMAGKDPQYQFPAPLDKYVVGSLDYSDMVAAYKKHSVFLNVNSVVDSPSMCARRIFELLASGVPVVSAPSRALPEFFSDDELLVVDSQEAAEWAVSAILKNDELSDRLVHKAQRRIWKQHSYSKRASTILEDSGVHDSALGTRQLVSCLVSTNRPHQVSHVLDQFAGQNYQDKELMLLLHGEGFDVQQVEELIETKGITQFRILRAPEEKSLGECLNLLVSSSQGTILAKIDDDDFYGQYYLSDMLSSLEFSDADIVGKASHYMYLKEREILLHRFAEKEHRFVHQVMGPTIVGKRETFERNVFPELARGEDTAFLRRVSESGGSIYSADRFNFIQMRGSGSHTWNFTELEALATGVIQFYGDPARHVFL</sequence>
<dbReference type="GO" id="GO:0016740">
    <property type="term" value="F:transferase activity"/>
    <property type="evidence" value="ECO:0007669"/>
    <property type="project" value="UniProtKB-KW"/>
</dbReference>
<proteinExistence type="predicted"/>
<dbReference type="Pfam" id="PF13524">
    <property type="entry name" value="Glyco_trans_1_2"/>
    <property type="match status" value="1"/>
</dbReference>
<dbReference type="SUPFAM" id="SSF53756">
    <property type="entry name" value="UDP-Glycosyltransferase/glycogen phosphorylase"/>
    <property type="match status" value="1"/>
</dbReference>
<dbReference type="InterPro" id="IPR055259">
    <property type="entry name" value="YkvP/CgeB_Glyco_trans-like"/>
</dbReference>
<keyword evidence="3" id="KW-1185">Reference proteome</keyword>
<reference evidence="3" key="1">
    <citation type="submission" date="2016-10" db="EMBL/GenBank/DDBJ databases">
        <authorList>
            <person name="Varghese N."/>
            <person name="Submissions S."/>
        </authorList>
    </citation>
    <scope>NUCLEOTIDE SEQUENCE [LARGE SCALE GENOMIC DNA]</scope>
    <source>
        <strain evidence="3">CGMCC 1.10783</strain>
    </source>
</reference>
<dbReference type="InterPro" id="IPR029044">
    <property type="entry name" value="Nucleotide-diphossugar_trans"/>
</dbReference>
<evidence type="ECO:0000313" key="2">
    <source>
        <dbReference type="EMBL" id="SDJ54174.1"/>
    </source>
</evidence>
<name>A0A1G8UKL8_9MICC</name>
<gene>
    <name evidence="2" type="ORF">SAMN05216555_11227</name>
</gene>
<keyword evidence="2" id="KW-0808">Transferase</keyword>
<dbReference type="STRING" id="1045773.SAMN05216555_11227"/>